<comment type="similarity">
    <text evidence="1">Belongs to the LDH/MDH superfamily. MDH type 2 family.</text>
</comment>
<keyword evidence="4 7" id="KW-0520">NAD</keyword>
<organism evidence="12">
    <name type="scientific">Timspurckia oligopyrenoides</name>
    <dbReference type="NCBI Taxonomy" id="708627"/>
    <lineage>
        <taxon>Eukaryota</taxon>
        <taxon>Rhodophyta</taxon>
        <taxon>Bangiophyceae</taxon>
        <taxon>Porphyridiales</taxon>
        <taxon>Porphyridiaceae</taxon>
        <taxon>Timspurckia</taxon>
    </lineage>
</organism>
<dbReference type="PROSITE" id="PS00068">
    <property type="entry name" value="MDH"/>
    <property type="match status" value="1"/>
</dbReference>
<protein>
    <recommendedName>
        <fullName evidence="2 9">Malate dehydrogenase</fullName>
        <ecNumber evidence="2 9">1.1.1.37</ecNumber>
    </recommendedName>
</protein>
<dbReference type="Pfam" id="PF00056">
    <property type="entry name" value="Ldh_1_N"/>
    <property type="match status" value="1"/>
</dbReference>
<feature type="domain" description="Lactate/malate dehydrogenase N-terminal" evidence="10">
    <location>
        <begin position="42"/>
        <end position="181"/>
    </location>
</feature>
<dbReference type="AlphaFoldDB" id="A0A7S0ZK48"/>
<dbReference type="InterPro" id="IPR001557">
    <property type="entry name" value="L-lactate/malate_DH"/>
</dbReference>
<dbReference type="GO" id="GO:0006108">
    <property type="term" value="P:malate metabolic process"/>
    <property type="evidence" value="ECO:0007669"/>
    <property type="project" value="InterPro"/>
</dbReference>
<dbReference type="NCBIfam" id="TIGR01759">
    <property type="entry name" value="MalateDH-SF1"/>
    <property type="match status" value="1"/>
</dbReference>
<feature type="binding site" evidence="7">
    <location>
        <position position="140"/>
    </location>
    <ligand>
        <name>NAD(+)</name>
        <dbReference type="ChEBI" id="CHEBI:57540"/>
    </ligand>
</feature>
<dbReference type="InterPro" id="IPR036291">
    <property type="entry name" value="NAD(P)-bd_dom_sf"/>
</dbReference>
<evidence type="ECO:0000256" key="5">
    <source>
        <dbReference type="PIRSR" id="PIRSR000102-1"/>
    </source>
</evidence>
<dbReference type="FunFam" id="3.90.110.10:FF:000002">
    <property type="entry name" value="Malate dehydrogenase"/>
    <property type="match status" value="1"/>
</dbReference>
<feature type="binding site" evidence="6">
    <location>
        <position position="197"/>
    </location>
    <ligand>
        <name>substrate</name>
    </ligand>
</feature>
<dbReference type="PANTHER" id="PTHR23382">
    <property type="entry name" value="MALATE DEHYDROGENASE"/>
    <property type="match status" value="1"/>
</dbReference>
<dbReference type="PIRSF" id="PIRSF000102">
    <property type="entry name" value="Lac_mal_DH"/>
    <property type="match status" value="1"/>
</dbReference>
<dbReference type="NCBIfam" id="NF003916">
    <property type="entry name" value="PRK05442.1"/>
    <property type="match status" value="1"/>
</dbReference>
<gene>
    <name evidence="12" type="ORF">TOLI1172_LOCUS8809</name>
</gene>
<evidence type="ECO:0000259" key="11">
    <source>
        <dbReference type="Pfam" id="PF02866"/>
    </source>
</evidence>
<dbReference type="GO" id="GO:0006099">
    <property type="term" value="P:tricarboxylic acid cycle"/>
    <property type="evidence" value="ECO:0007669"/>
    <property type="project" value="UniProtKB-KW"/>
</dbReference>
<dbReference type="EC" id="1.1.1.37" evidence="2 9"/>
<comment type="catalytic activity">
    <reaction evidence="9">
        <text>(S)-malate + NAD(+) = oxaloacetate + NADH + H(+)</text>
        <dbReference type="Rhea" id="RHEA:21432"/>
        <dbReference type="ChEBI" id="CHEBI:15378"/>
        <dbReference type="ChEBI" id="CHEBI:15589"/>
        <dbReference type="ChEBI" id="CHEBI:16452"/>
        <dbReference type="ChEBI" id="CHEBI:57540"/>
        <dbReference type="ChEBI" id="CHEBI:57945"/>
        <dbReference type="EC" id="1.1.1.37"/>
    </reaction>
</comment>
<dbReference type="FunFam" id="3.40.50.720:FF:000010">
    <property type="entry name" value="Malate dehydrogenase"/>
    <property type="match status" value="1"/>
</dbReference>
<dbReference type="HAMAP" id="MF_01517">
    <property type="entry name" value="Malate_dehydrog_2"/>
    <property type="match status" value="1"/>
</dbReference>
<evidence type="ECO:0000256" key="7">
    <source>
        <dbReference type="PIRSR" id="PIRSR000102-3"/>
    </source>
</evidence>
<feature type="binding site" evidence="6">
    <location>
        <position position="133"/>
    </location>
    <ligand>
        <name>substrate</name>
    </ligand>
</feature>
<dbReference type="SUPFAM" id="SSF56327">
    <property type="entry name" value="LDH C-terminal domain-like"/>
    <property type="match status" value="1"/>
</dbReference>
<feature type="binding site" evidence="7">
    <location>
        <begin position="164"/>
        <end position="166"/>
    </location>
    <ligand>
        <name>NAD(+)</name>
        <dbReference type="ChEBI" id="CHEBI:57540"/>
    </ligand>
</feature>
<dbReference type="InterPro" id="IPR010945">
    <property type="entry name" value="Malate_DH_type2"/>
</dbReference>
<keyword evidence="9" id="KW-0816">Tricarboxylic acid cycle</keyword>
<evidence type="ECO:0000256" key="4">
    <source>
        <dbReference type="ARBA" id="ARBA00023027"/>
    </source>
</evidence>
<accession>A0A7S0ZK48</accession>
<feature type="binding site" evidence="6">
    <location>
        <position position="127"/>
    </location>
    <ligand>
        <name>substrate</name>
    </ligand>
</feature>
<dbReference type="EMBL" id="HBFP01012154">
    <property type="protein sequence ID" value="CAD8824410.1"/>
    <property type="molecule type" value="Transcribed_RNA"/>
</dbReference>
<proteinExistence type="inferred from homology"/>
<dbReference type="InterPro" id="IPR015955">
    <property type="entry name" value="Lactate_DH/Glyco_Ohase_4_C"/>
</dbReference>
<dbReference type="Pfam" id="PF02866">
    <property type="entry name" value="Ldh_1_C"/>
    <property type="match status" value="1"/>
</dbReference>
<feature type="binding site" evidence="7">
    <location>
        <begin position="46"/>
        <end position="52"/>
    </location>
    <ligand>
        <name>NAD(+)</name>
        <dbReference type="ChEBI" id="CHEBI:57540"/>
    </ligand>
</feature>
<name>A0A7S0ZK48_9RHOD</name>
<evidence type="ECO:0000256" key="8">
    <source>
        <dbReference type="RuleBase" id="RU003369"/>
    </source>
</evidence>
<evidence type="ECO:0000256" key="3">
    <source>
        <dbReference type="ARBA" id="ARBA00023002"/>
    </source>
</evidence>
<dbReference type="InterPro" id="IPR001236">
    <property type="entry name" value="Lactate/malate_DH_N"/>
</dbReference>
<dbReference type="Gene3D" id="3.40.50.720">
    <property type="entry name" value="NAD(P)-binding Rossmann-like Domain"/>
    <property type="match status" value="1"/>
</dbReference>
<feature type="binding site" evidence="6">
    <location>
        <position position="166"/>
    </location>
    <ligand>
        <name>substrate</name>
    </ligand>
</feature>
<evidence type="ECO:0000256" key="2">
    <source>
        <dbReference type="ARBA" id="ARBA00012995"/>
    </source>
</evidence>
<dbReference type="InterPro" id="IPR001252">
    <property type="entry name" value="Malate_DH_AS"/>
</dbReference>
<sequence length="362" mass="38680">MIFSSFARIGRSVAQQSLGFNGVSVSRSLMRMSTMVKPPKTVAVTGAAGAIGYALTMRIASGEMLGKDQPVILKLIETEQGMKPLTGVIMELQDCAFPLLHGIVGTKELDEGFGDADVCVLVGARPRTKGMERKDLMEANAQIFETQGKAINSAARKETAVLVVGNPANTNALVLSANAPNLASSQIMAMTRLDQNRAMAQVAEKTGALVSDVEKVIIWGNHSSTQYPDLHHATVKGADALTTINDPSWVTDTFIPRVQKRGAEIIGARGASSAASAASSAIDNVRDYFLGSGDKWQSIAMCSKGEYGSTPGLWYSMPYICKGNGEVQLVEGLSINDFSEQRMQATNAELIEERDAVKHLLP</sequence>
<dbReference type="GO" id="GO:0030060">
    <property type="term" value="F:L-malate dehydrogenase (NAD+) activity"/>
    <property type="evidence" value="ECO:0007669"/>
    <property type="project" value="UniProtKB-EC"/>
</dbReference>
<feature type="domain" description="Lactate/malate dehydrogenase C-terminal" evidence="11">
    <location>
        <begin position="191"/>
        <end position="359"/>
    </location>
</feature>
<dbReference type="SUPFAM" id="SSF51735">
    <property type="entry name" value="NAD(P)-binding Rossmann-fold domains"/>
    <property type="match status" value="1"/>
</dbReference>
<feature type="active site" description="Proton acceptor" evidence="5">
    <location>
        <position position="222"/>
    </location>
</feature>
<dbReference type="InterPro" id="IPR022383">
    <property type="entry name" value="Lactate/malate_DH_C"/>
</dbReference>
<evidence type="ECO:0000313" key="12">
    <source>
        <dbReference type="EMBL" id="CAD8824410.1"/>
    </source>
</evidence>
<evidence type="ECO:0000256" key="9">
    <source>
        <dbReference type="RuleBase" id="RU003405"/>
    </source>
</evidence>
<dbReference type="Gene3D" id="3.90.110.10">
    <property type="entry name" value="Lactate dehydrogenase/glycoside hydrolase, family 4, C-terminal"/>
    <property type="match status" value="1"/>
</dbReference>
<evidence type="ECO:0000259" key="10">
    <source>
        <dbReference type="Pfam" id="PF00056"/>
    </source>
</evidence>
<evidence type="ECO:0000256" key="1">
    <source>
        <dbReference type="ARBA" id="ARBA00009613"/>
    </source>
</evidence>
<evidence type="ECO:0000256" key="6">
    <source>
        <dbReference type="PIRSR" id="PIRSR000102-2"/>
    </source>
</evidence>
<reference evidence="12" key="1">
    <citation type="submission" date="2021-01" db="EMBL/GenBank/DDBJ databases">
        <authorList>
            <person name="Corre E."/>
            <person name="Pelletier E."/>
            <person name="Niang G."/>
            <person name="Scheremetjew M."/>
            <person name="Finn R."/>
            <person name="Kale V."/>
            <person name="Holt S."/>
            <person name="Cochrane G."/>
            <person name="Meng A."/>
            <person name="Brown T."/>
            <person name="Cohen L."/>
        </authorList>
    </citation>
    <scope>NUCLEOTIDE SEQUENCE</scope>
    <source>
        <strain evidence="12">CCMP3278</strain>
    </source>
</reference>
<keyword evidence="3 8" id="KW-0560">Oxidoreductase</keyword>